<accession>A0A3A9K7L3</accession>
<dbReference type="Proteomes" id="UP000281498">
    <property type="component" value="Unassembled WGS sequence"/>
</dbReference>
<dbReference type="GO" id="GO:0003677">
    <property type="term" value="F:DNA binding"/>
    <property type="evidence" value="ECO:0007669"/>
    <property type="project" value="InterPro"/>
</dbReference>
<feature type="domain" description="Helix-turn-helix" evidence="1">
    <location>
        <begin position="2"/>
        <end position="47"/>
    </location>
</feature>
<reference evidence="2 3" key="1">
    <citation type="submission" date="2017-10" db="EMBL/GenBank/DDBJ databases">
        <title>Bacillus sp. nov., a halophilic bacterium isolated from a Keqin Lake.</title>
        <authorList>
            <person name="Wang H."/>
        </authorList>
    </citation>
    <scope>NUCLEOTIDE SEQUENCE [LARGE SCALE GENOMIC DNA]</scope>
    <source>
        <strain evidence="2 3">KCTC 13187</strain>
    </source>
</reference>
<dbReference type="OrthoDB" id="2166477at2"/>
<evidence type="ECO:0000313" key="2">
    <source>
        <dbReference type="EMBL" id="RKL68964.1"/>
    </source>
</evidence>
<dbReference type="InterPro" id="IPR010093">
    <property type="entry name" value="SinI_DNA-bd"/>
</dbReference>
<dbReference type="EMBL" id="PDOE01000001">
    <property type="protein sequence ID" value="RKL68964.1"/>
    <property type="molecule type" value="Genomic_DNA"/>
</dbReference>
<evidence type="ECO:0000313" key="3">
    <source>
        <dbReference type="Proteomes" id="UP000281498"/>
    </source>
</evidence>
<sequence>MYFTVKEVADYLSMSEPIILHLVHEGKIRAVHDGEQFVINIEQFNDHFDQLEKVKQLIDEWKQEPIPEDPDVKDED</sequence>
<dbReference type="NCBIfam" id="TIGR01764">
    <property type="entry name" value="excise"/>
    <property type="match status" value="1"/>
</dbReference>
<evidence type="ECO:0000259" key="1">
    <source>
        <dbReference type="Pfam" id="PF12728"/>
    </source>
</evidence>
<dbReference type="AlphaFoldDB" id="A0A3A9K7L3"/>
<name>A0A3A9K7L3_9BACI</name>
<dbReference type="Pfam" id="PF12728">
    <property type="entry name" value="HTH_17"/>
    <property type="match status" value="1"/>
</dbReference>
<dbReference type="RefSeq" id="WP_110936397.1">
    <property type="nucleotide sequence ID" value="NZ_KZ614146.1"/>
</dbReference>
<dbReference type="InterPro" id="IPR041657">
    <property type="entry name" value="HTH_17"/>
</dbReference>
<keyword evidence="3" id="KW-1185">Reference proteome</keyword>
<gene>
    <name evidence="2" type="ORF">CR203_02690</name>
</gene>
<protein>
    <recommendedName>
        <fullName evidence="1">Helix-turn-helix domain-containing protein</fullName>
    </recommendedName>
</protein>
<organism evidence="2 3">
    <name type="scientific">Salipaludibacillus neizhouensis</name>
    <dbReference type="NCBI Taxonomy" id="885475"/>
    <lineage>
        <taxon>Bacteria</taxon>
        <taxon>Bacillati</taxon>
        <taxon>Bacillota</taxon>
        <taxon>Bacilli</taxon>
        <taxon>Bacillales</taxon>
        <taxon>Bacillaceae</taxon>
    </lineage>
</organism>
<comment type="caution">
    <text evidence="2">The sequence shown here is derived from an EMBL/GenBank/DDBJ whole genome shotgun (WGS) entry which is preliminary data.</text>
</comment>
<proteinExistence type="predicted"/>